<protein>
    <recommendedName>
        <fullName evidence="1">Inner membrane protein YccF</fullName>
    </recommendedName>
</protein>
<feature type="domain" description="Inner membrane component" evidence="2">
    <location>
        <begin position="4"/>
        <end position="55"/>
    </location>
</feature>
<dbReference type="PANTHER" id="PTHR42903:SF1">
    <property type="entry name" value="INNER MEMBRANE PROTEIN YCCF"/>
    <property type="match status" value="1"/>
</dbReference>
<name>A0A5E4W725_9BURK</name>
<evidence type="ECO:0000313" key="3">
    <source>
        <dbReference type="EMBL" id="VVE19893.1"/>
    </source>
</evidence>
<keyword evidence="1" id="KW-0472">Membrane</keyword>
<dbReference type="InterPro" id="IPR005185">
    <property type="entry name" value="YccF"/>
</dbReference>
<dbReference type="PIRSF" id="PIRSF028777">
    <property type="entry name" value="UCP028777"/>
    <property type="match status" value="1"/>
</dbReference>
<dbReference type="InterPro" id="IPR052937">
    <property type="entry name" value="Inner_membrane_protein"/>
</dbReference>
<keyword evidence="1" id="KW-1003">Cell membrane</keyword>
<feature type="domain" description="Inner membrane component" evidence="2">
    <location>
        <begin position="77"/>
        <end position="127"/>
    </location>
</feature>
<dbReference type="InterPro" id="IPR031308">
    <property type="entry name" value="UCP028777"/>
</dbReference>
<evidence type="ECO:0000259" key="2">
    <source>
        <dbReference type="Pfam" id="PF03733"/>
    </source>
</evidence>
<evidence type="ECO:0000256" key="1">
    <source>
        <dbReference type="PIRNR" id="PIRNR028777"/>
    </source>
</evidence>
<proteinExistence type="predicted"/>
<keyword evidence="4" id="KW-1185">Reference proteome</keyword>
<feature type="transmembrane region" description="Helical" evidence="1">
    <location>
        <begin position="80"/>
        <end position="106"/>
    </location>
</feature>
<dbReference type="NCBIfam" id="NF008742">
    <property type="entry name" value="PRK11770.1-4"/>
    <property type="match status" value="1"/>
</dbReference>
<dbReference type="Proteomes" id="UP000334380">
    <property type="component" value="Unassembled WGS sequence"/>
</dbReference>
<organism evidence="3 4">
    <name type="scientific">Pandoraea terrigena</name>
    <dbReference type="NCBI Taxonomy" id="2508292"/>
    <lineage>
        <taxon>Bacteria</taxon>
        <taxon>Pseudomonadati</taxon>
        <taxon>Pseudomonadota</taxon>
        <taxon>Betaproteobacteria</taxon>
        <taxon>Burkholderiales</taxon>
        <taxon>Burkholderiaceae</taxon>
        <taxon>Pandoraea</taxon>
    </lineage>
</organism>
<reference evidence="3 4" key="1">
    <citation type="submission" date="2019-08" db="EMBL/GenBank/DDBJ databases">
        <authorList>
            <person name="Peeters C."/>
        </authorList>
    </citation>
    <scope>NUCLEOTIDE SEQUENCE [LARGE SCALE GENOMIC DNA]</scope>
    <source>
        <strain evidence="3 4">LMG 31013</strain>
    </source>
</reference>
<evidence type="ECO:0000313" key="4">
    <source>
        <dbReference type="Proteomes" id="UP000334380"/>
    </source>
</evidence>
<accession>A0A5E4W725</accession>
<keyword evidence="1" id="KW-1133">Transmembrane helix</keyword>
<feature type="transmembrane region" description="Helical" evidence="1">
    <location>
        <begin position="7"/>
        <end position="31"/>
    </location>
</feature>
<dbReference type="EMBL" id="CABPRU010000007">
    <property type="protein sequence ID" value="VVE19893.1"/>
    <property type="molecule type" value="Genomic_DNA"/>
</dbReference>
<dbReference type="AlphaFoldDB" id="A0A5E4W725"/>
<dbReference type="GO" id="GO:0005886">
    <property type="term" value="C:plasma membrane"/>
    <property type="evidence" value="ECO:0007669"/>
    <property type="project" value="UniProtKB-SubCell"/>
</dbReference>
<sequence length="165" mass="17917">MRTLGNAIWFFFLGGFWSWLLWLVASGIAFVSVVGIPWGRSCYNISELAVAPFGREAINRRELTLNRDVGTSWIGTVGNFVWFLLLGFWIMLAHTVLGIGCCLTVLGIPFGIQHFKLAGLAIAPIGKSIVTTKLAEEARGENAKAALRDVRGGASVAGLKSYDDI</sequence>
<keyword evidence="1" id="KW-0997">Cell inner membrane</keyword>
<comment type="subcellular location">
    <subcellularLocation>
        <location evidence="1">Cell inner membrane</location>
        <topology evidence="1">Multi-pass membrane protein</topology>
    </subcellularLocation>
</comment>
<dbReference type="Pfam" id="PF03733">
    <property type="entry name" value="YccF"/>
    <property type="match status" value="2"/>
</dbReference>
<dbReference type="PANTHER" id="PTHR42903">
    <property type="entry name" value="INNER MEMBRANE PROTEIN YCCF"/>
    <property type="match status" value="1"/>
</dbReference>
<keyword evidence="1" id="KW-0812">Transmembrane</keyword>
<gene>
    <name evidence="3" type="primary">yccF</name>
    <name evidence="3" type="ORF">PTE31013_03102</name>
</gene>